<feature type="region of interest" description="Disordered" evidence="5">
    <location>
        <begin position="484"/>
        <end position="544"/>
    </location>
</feature>
<dbReference type="GO" id="GO:0051015">
    <property type="term" value="F:actin filament binding"/>
    <property type="evidence" value="ECO:0007669"/>
    <property type="project" value="TreeGrafter"/>
</dbReference>
<dbReference type="PROSITE" id="PS50294">
    <property type="entry name" value="WD_REPEATS_REGION"/>
    <property type="match status" value="2"/>
</dbReference>
<dbReference type="AlphaFoldDB" id="A0AAD9G6V0"/>
<dbReference type="Pfam" id="PF08953">
    <property type="entry name" value="DUF1899"/>
    <property type="match status" value="1"/>
</dbReference>
<dbReference type="InterPro" id="IPR019775">
    <property type="entry name" value="WD40_repeat_CS"/>
</dbReference>
<evidence type="ECO:0000313" key="8">
    <source>
        <dbReference type="Proteomes" id="UP001195914"/>
    </source>
</evidence>
<feature type="domain" description="DUF1899" evidence="6">
    <location>
        <begin position="1"/>
        <end position="62"/>
    </location>
</feature>
<comment type="similarity">
    <text evidence="4">Belongs to the WD repeat coronin family.</text>
</comment>
<reference evidence="7" key="2">
    <citation type="submission" date="2021-05" db="EMBL/GenBank/DDBJ databases">
        <authorList>
            <person name="Pain A."/>
        </authorList>
    </citation>
    <scope>NUCLEOTIDE SEQUENCE</scope>
    <source>
        <strain evidence="7">1802A</strain>
    </source>
</reference>
<dbReference type="InterPro" id="IPR036322">
    <property type="entry name" value="WD40_repeat_dom_sf"/>
</dbReference>
<sequence>MTTVRLKNVFGEPFKQAYYDLNLTAKPTVFSGGMAASNTHIAFPWEVGGGGLITLIDMAKLGRNSGNGRLSLRGHTGSIQDISFNDFNYNVLASASDDCSVKVWHVPSENDGTFTSNLTGHTKKTTNVVWNSATDFVLMSGSLDNTVRVWNVEKEAQVLCVPVDGQYSYCSWSYDGETMLVATKEGMAALVDPREGKTSSSFRAHESHKATSAIWLGGNYGNDTIATTGYVGNHTRQIRVWDSRNVSQPLVSKDIDSSPGPLIPYWDDATGLLTVAGKGDLTVRIFQYLDSDLNRAGEFKCSGTIKMFCYVPHTACDKSKCELSRMLYNTNCKEINPISIVVMRRNSEVAMGEIYGSLRPRRRSLANDWQSSNLTGTLESTVSSLPRALSTVSPPEQVLVKDMTPTGKSFNDIFTAAGSMNIKYRPSFTDVAMINDLEDLKRDVENLISSLKEMHNISAPVKGSTGVSVSSSFSVDTIRECGTRSMTSEGLRSSGAMAGSFNRTNHSESSVDMETPTEVAAVPESQAAGGCDADKEDPPVEVRSNLSGVKAAIAAMEARAQAHASKQASLTKH</sequence>
<dbReference type="EMBL" id="JAHBMH010000073">
    <property type="protein sequence ID" value="KAK1932905.1"/>
    <property type="molecule type" value="Genomic_DNA"/>
</dbReference>
<evidence type="ECO:0000256" key="1">
    <source>
        <dbReference type="ARBA" id="ARBA00022574"/>
    </source>
</evidence>
<dbReference type="GO" id="GO:0007015">
    <property type="term" value="P:actin filament organization"/>
    <property type="evidence" value="ECO:0007669"/>
    <property type="project" value="TreeGrafter"/>
</dbReference>
<keyword evidence="2 4" id="KW-0677">Repeat</keyword>
<keyword evidence="8" id="KW-1185">Reference proteome</keyword>
<evidence type="ECO:0000313" key="7">
    <source>
        <dbReference type="EMBL" id="KAK1932905.1"/>
    </source>
</evidence>
<evidence type="ECO:0000256" key="2">
    <source>
        <dbReference type="ARBA" id="ARBA00022737"/>
    </source>
</evidence>
<dbReference type="InterPro" id="IPR015943">
    <property type="entry name" value="WD40/YVTN_repeat-like_dom_sf"/>
</dbReference>
<dbReference type="PANTHER" id="PTHR10856:SF0">
    <property type="entry name" value="CORONIN"/>
    <property type="match status" value="1"/>
</dbReference>
<dbReference type="Gene3D" id="2.130.10.10">
    <property type="entry name" value="YVTN repeat-like/Quinoprotein amine dehydrogenase"/>
    <property type="match status" value="1"/>
</dbReference>
<evidence type="ECO:0000256" key="4">
    <source>
        <dbReference type="RuleBase" id="RU280818"/>
    </source>
</evidence>
<feature type="repeat" description="WD" evidence="3">
    <location>
        <begin position="72"/>
        <end position="106"/>
    </location>
</feature>
<dbReference type="InterPro" id="IPR015505">
    <property type="entry name" value="Coronin"/>
</dbReference>
<dbReference type="SUPFAM" id="SSF50978">
    <property type="entry name" value="WD40 repeat-like"/>
    <property type="match status" value="1"/>
</dbReference>
<dbReference type="SMART" id="SM01166">
    <property type="entry name" value="DUF1899"/>
    <property type="match status" value="1"/>
</dbReference>
<dbReference type="Pfam" id="PF00400">
    <property type="entry name" value="WD40"/>
    <property type="match status" value="2"/>
</dbReference>
<dbReference type="PROSITE" id="PS00678">
    <property type="entry name" value="WD_REPEATS_1"/>
    <property type="match status" value="1"/>
</dbReference>
<dbReference type="InterPro" id="IPR001680">
    <property type="entry name" value="WD40_rpt"/>
</dbReference>
<keyword evidence="1 3" id="KW-0853">WD repeat</keyword>
<evidence type="ECO:0000256" key="5">
    <source>
        <dbReference type="SAM" id="MobiDB-lite"/>
    </source>
</evidence>
<dbReference type="SMART" id="SM00320">
    <property type="entry name" value="WD40"/>
    <property type="match status" value="3"/>
</dbReference>
<dbReference type="Proteomes" id="UP001195914">
    <property type="component" value="Unassembled WGS sequence"/>
</dbReference>
<dbReference type="SMART" id="SM01167">
    <property type="entry name" value="DUF1900"/>
    <property type="match status" value="1"/>
</dbReference>
<comment type="caution">
    <text evidence="7">The sequence shown here is derived from an EMBL/GenBank/DDBJ whole genome shotgun (WGS) entry which is preliminary data.</text>
</comment>
<reference evidence="7" key="1">
    <citation type="journal article" date="2014" name="Nucleic Acids Res.">
        <title>The evolutionary dynamics of variant antigen genes in Babesia reveal a history of genomic innovation underlying host-parasite interaction.</title>
        <authorList>
            <person name="Jackson A.P."/>
            <person name="Otto T.D."/>
            <person name="Darby A."/>
            <person name="Ramaprasad A."/>
            <person name="Xia D."/>
            <person name="Echaide I.E."/>
            <person name="Farber M."/>
            <person name="Gahlot S."/>
            <person name="Gamble J."/>
            <person name="Gupta D."/>
            <person name="Gupta Y."/>
            <person name="Jackson L."/>
            <person name="Malandrin L."/>
            <person name="Malas T.B."/>
            <person name="Moussa E."/>
            <person name="Nair M."/>
            <person name="Reid A.J."/>
            <person name="Sanders M."/>
            <person name="Sharma J."/>
            <person name="Tracey A."/>
            <person name="Quail M.A."/>
            <person name="Weir W."/>
            <person name="Wastling J.M."/>
            <person name="Hall N."/>
            <person name="Willadsen P."/>
            <person name="Lingelbach K."/>
            <person name="Shiels B."/>
            <person name="Tait A."/>
            <person name="Berriman M."/>
            <person name="Allred D.R."/>
            <person name="Pain A."/>
        </authorList>
    </citation>
    <scope>NUCLEOTIDE SEQUENCE</scope>
    <source>
        <strain evidence="7">1802A</strain>
    </source>
</reference>
<evidence type="ECO:0000259" key="6">
    <source>
        <dbReference type="SMART" id="SM01166"/>
    </source>
</evidence>
<dbReference type="InterPro" id="IPR015048">
    <property type="entry name" value="DUF1899"/>
</dbReference>
<dbReference type="PANTHER" id="PTHR10856">
    <property type="entry name" value="CORONIN"/>
    <property type="match status" value="1"/>
</dbReference>
<gene>
    <name evidence="7" type="ORF">X943_001338</name>
</gene>
<protein>
    <recommendedName>
        <fullName evidence="4">Coronin</fullName>
    </recommendedName>
</protein>
<accession>A0AAD9G6V0</accession>
<evidence type="ECO:0000256" key="3">
    <source>
        <dbReference type="PROSITE-ProRule" id="PRU00221"/>
    </source>
</evidence>
<organism evidence="7 8">
    <name type="scientific">Babesia divergens</name>
    <dbReference type="NCBI Taxonomy" id="32595"/>
    <lineage>
        <taxon>Eukaryota</taxon>
        <taxon>Sar</taxon>
        <taxon>Alveolata</taxon>
        <taxon>Apicomplexa</taxon>
        <taxon>Aconoidasida</taxon>
        <taxon>Piroplasmida</taxon>
        <taxon>Babesiidae</taxon>
        <taxon>Babesia</taxon>
    </lineage>
</organism>
<dbReference type="PROSITE" id="PS50082">
    <property type="entry name" value="WD_REPEATS_2"/>
    <property type="match status" value="2"/>
</dbReference>
<proteinExistence type="inferred from homology"/>
<feature type="compositionally biased region" description="Polar residues" evidence="5">
    <location>
        <begin position="501"/>
        <end position="512"/>
    </location>
</feature>
<name>A0AAD9G6V0_BABDI</name>
<feature type="repeat" description="WD" evidence="3">
    <location>
        <begin position="118"/>
        <end position="160"/>
    </location>
</feature>